<sequence length="319" mass="32121">MSAVLRRFGPRLLGSAGLLLLLSAAVYVGVDLLPGDPVTARLGVTASAEQVAQARTRLGLDDPVLARYGRWLADLATGDLGTSVSGRPVGDLLAGRLANSGLLAAVCLALLVPLSLGVGVWAGLRHGSGADRGVSAAALLLVSVPEFVVAAALILAFAVAWPVLPAVALLPSGTGPLDRPEVLVLPVLSLLLVSSAHALRVIRGAAAASAAAPHVECARLNGARGWPLVRRAVVPAVLPVAVQVWLVTGVSLIGGAVLVERVFGYPGLGEALVTAVQTGDLPVVQAIVLLLGGAMLGALLLADVALVLLTPRLRTGGTA</sequence>
<evidence type="ECO:0000256" key="2">
    <source>
        <dbReference type="ARBA" id="ARBA00022448"/>
    </source>
</evidence>
<keyword evidence="5 7" id="KW-1133">Transmembrane helix</keyword>
<feature type="transmembrane region" description="Helical" evidence="7">
    <location>
        <begin position="286"/>
        <end position="309"/>
    </location>
</feature>
<dbReference type="InterPro" id="IPR035906">
    <property type="entry name" value="MetI-like_sf"/>
</dbReference>
<proteinExistence type="inferred from homology"/>
<evidence type="ECO:0000256" key="7">
    <source>
        <dbReference type="RuleBase" id="RU363032"/>
    </source>
</evidence>
<dbReference type="PROSITE" id="PS50928">
    <property type="entry name" value="ABC_TM1"/>
    <property type="match status" value="1"/>
</dbReference>
<organism evidence="9 10">
    <name type="scientific">Pilimelia anulata</name>
    <dbReference type="NCBI Taxonomy" id="53371"/>
    <lineage>
        <taxon>Bacteria</taxon>
        <taxon>Bacillati</taxon>
        <taxon>Actinomycetota</taxon>
        <taxon>Actinomycetes</taxon>
        <taxon>Micromonosporales</taxon>
        <taxon>Micromonosporaceae</taxon>
        <taxon>Pilimelia</taxon>
    </lineage>
</organism>
<evidence type="ECO:0000313" key="9">
    <source>
        <dbReference type="EMBL" id="GGJ74959.1"/>
    </source>
</evidence>
<dbReference type="PANTHER" id="PTHR43163:SF3">
    <property type="entry name" value="PEPTIDE ABC TRANSPORTER PERMEASE PROTEIN"/>
    <property type="match status" value="1"/>
</dbReference>
<evidence type="ECO:0000313" key="10">
    <source>
        <dbReference type="Proteomes" id="UP000649739"/>
    </source>
</evidence>
<evidence type="ECO:0000256" key="3">
    <source>
        <dbReference type="ARBA" id="ARBA00022475"/>
    </source>
</evidence>
<dbReference type="Pfam" id="PF19300">
    <property type="entry name" value="BPD_transp_1_N"/>
    <property type="match status" value="1"/>
</dbReference>
<dbReference type="GO" id="GO:0055085">
    <property type="term" value="P:transmembrane transport"/>
    <property type="evidence" value="ECO:0007669"/>
    <property type="project" value="InterPro"/>
</dbReference>
<comment type="caution">
    <text evidence="9">The sequence shown here is derived from an EMBL/GenBank/DDBJ whole genome shotgun (WGS) entry which is preliminary data.</text>
</comment>
<dbReference type="Proteomes" id="UP000649739">
    <property type="component" value="Unassembled WGS sequence"/>
</dbReference>
<keyword evidence="6 7" id="KW-0472">Membrane</keyword>
<evidence type="ECO:0000259" key="8">
    <source>
        <dbReference type="PROSITE" id="PS50928"/>
    </source>
</evidence>
<keyword evidence="3" id="KW-1003">Cell membrane</keyword>
<evidence type="ECO:0000256" key="5">
    <source>
        <dbReference type="ARBA" id="ARBA00022989"/>
    </source>
</evidence>
<protein>
    <submittedName>
        <fullName evidence="9">ABC transporter permease</fullName>
    </submittedName>
</protein>
<gene>
    <name evidence="9" type="ORF">GCM10010123_01160</name>
</gene>
<evidence type="ECO:0000256" key="4">
    <source>
        <dbReference type="ARBA" id="ARBA00022692"/>
    </source>
</evidence>
<feature type="transmembrane region" description="Helical" evidence="7">
    <location>
        <begin position="12"/>
        <end position="30"/>
    </location>
</feature>
<reference evidence="9" key="2">
    <citation type="submission" date="2020-09" db="EMBL/GenBank/DDBJ databases">
        <authorList>
            <person name="Sun Q."/>
            <person name="Ohkuma M."/>
        </authorList>
    </citation>
    <scope>NUCLEOTIDE SEQUENCE</scope>
    <source>
        <strain evidence="9">JCM 3090</strain>
    </source>
</reference>
<feature type="transmembrane region" description="Helical" evidence="7">
    <location>
        <begin position="183"/>
        <end position="202"/>
    </location>
</feature>
<feature type="transmembrane region" description="Helical" evidence="7">
    <location>
        <begin position="136"/>
        <end position="163"/>
    </location>
</feature>
<keyword evidence="4 7" id="KW-0812">Transmembrane</keyword>
<dbReference type="InterPro" id="IPR045621">
    <property type="entry name" value="BPD_transp_1_N"/>
</dbReference>
<comment type="similarity">
    <text evidence="7">Belongs to the binding-protein-dependent transport system permease family.</text>
</comment>
<reference evidence="9" key="1">
    <citation type="journal article" date="2014" name="Int. J. Syst. Evol. Microbiol.">
        <title>Complete genome sequence of Corynebacterium casei LMG S-19264T (=DSM 44701T), isolated from a smear-ripened cheese.</title>
        <authorList>
            <consortium name="US DOE Joint Genome Institute (JGI-PGF)"/>
            <person name="Walter F."/>
            <person name="Albersmeier A."/>
            <person name="Kalinowski J."/>
            <person name="Ruckert C."/>
        </authorList>
    </citation>
    <scope>NUCLEOTIDE SEQUENCE</scope>
    <source>
        <strain evidence="9">JCM 3090</strain>
    </source>
</reference>
<keyword evidence="10" id="KW-1185">Reference proteome</keyword>
<feature type="transmembrane region" description="Helical" evidence="7">
    <location>
        <begin position="233"/>
        <end position="259"/>
    </location>
</feature>
<dbReference type="PANTHER" id="PTHR43163">
    <property type="entry name" value="DIPEPTIDE TRANSPORT SYSTEM PERMEASE PROTEIN DPPB-RELATED"/>
    <property type="match status" value="1"/>
</dbReference>
<accession>A0A8J3AZK6</accession>
<dbReference type="SUPFAM" id="SSF161098">
    <property type="entry name" value="MetI-like"/>
    <property type="match status" value="1"/>
</dbReference>
<feature type="transmembrane region" description="Helical" evidence="7">
    <location>
        <begin position="102"/>
        <end position="124"/>
    </location>
</feature>
<name>A0A8J3AZK6_9ACTN</name>
<dbReference type="RefSeq" id="WP_229783207.1">
    <property type="nucleotide sequence ID" value="NZ_BMQB01000001.1"/>
</dbReference>
<comment type="subcellular location">
    <subcellularLocation>
        <location evidence="1 7">Cell membrane</location>
        <topology evidence="1 7">Multi-pass membrane protein</topology>
    </subcellularLocation>
</comment>
<dbReference type="Gene3D" id="1.10.3720.10">
    <property type="entry name" value="MetI-like"/>
    <property type="match status" value="1"/>
</dbReference>
<dbReference type="Pfam" id="PF00528">
    <property type="entry name" value="BPD_transp_1"/>
    <property type="match status" value="1"/>
</dbReference>
<dbReference type="AlphaFoldDB" id="A0A8J3AZK6"/>
<dbReference type="EMBL" id="BMQB01000001">
    <property type="protein sequence ID" value="GGJ74959.1"/>
    <property type="molecule type" value="Genomic_DNA"/>
</dbReference>
<dbReference type="InterPro" id="IPR000515">
    <property type="entry name" value="MetI-like"/>
</dbReference>
<feature type="domain" description="ABC transmembrane type-1" evidence="8">
    <location>
        <begin position="97"/>
        <end position="302"/>
    </location>
</feature>
<evidence type="ECO:0000256" key="1">
    <source>
        <dbReference type="ARBA" id="ARBA00004651"/>
    </source>
</evidence>
<dbReference type="GO" id="GO:0005886">
    <property type="term" value="C:plasma membrane"/>
    <property type="evidence" value="ECO:0007669"/>
    <property type="project" value="UniProtKB-SubCell"/>
</dbReference>
<keyword evidence="2 7" id="KW-0813">Transport</keyword>
<evidence type="ECO:0000256" key="6">
    <source>
        <dbReference type="ARBA" id="ARBA00023136"/>
    </source>
</evidence>